<evidence type="ECO:0000313" key="4">
    <source>
        <dbReference type="Proteomes" id="UP000309340"/>
    </source>
</evidence>
<feature type="compositionally biased region" description="Basic and acidic residues" evidence="1">
    <location>
        <begin position="1"/>
        <end position="12"/>
    </location>
</feature>
<dbReference type="OrthoDB" id="2163411at2759"/>
<organism evidence="3 4">
    <name type="scientific">Friedmanniomyces simplex</name>
    <dbReference type="NCBI Taxonomy" id="329884"/>
    <lineage>
        <taxon>Eukaryota</taxon>
        <taxon>Fungi</taxon>
        <taxon>Dikarya</taxon>
        <taxon>Ascomycota</taxon>
        <taxon>Pezizomycotina</taxon>
        <taxon>Dothideomycetes</taxon>
        <taxon>Dothideomycetidae</taxon>
        <taxon>Mycosphaerellales</taxon>
        <taxon>Teratosphaeriaceae</taxon>
        <taxon>Friedmanniomyces</taxon>
    </lineage>
</organism>
<protein>
    <recommendedName>
        <fullName evidence="2">Hemerythrin-like domain-containing protein</fullName>
    </recommendedName>
</protein>
<evidence type="ECO:0000313" key="3">
    <source>
        <dbReference type="EMBL" id="TKA75980.1"/>
    </source>
</evidence>
<dbReference type="Gene3D" id="1.20.120.520">
    <property type="entry name" value="nmb1532 protein domain like"/>
    <property type="match status" value="1"/>
</dbReference>
<evidence type="ECO:0000256" key="1">
    <source>
        <dbReference type="SAM" id="MobiDB-lite"/>
    </source>
</evidence>
<dbReference type="AlphaFoldDB" id="A0A4U0XG99"/>
<feature type="compositionally biased region" description="Polar residues" evidence="1">
    <location>
        <begin position="93"/>
        <end position="110"/>
    </location>
</feature>
<feature type="region of interest" description="Disordered" evidence="1">
    <location>
        <begin position="1"/>
        <end position="110"/>
    </location>
</feature>
<gene>
    <name evidence="3" type="ORF">B0A55_04549</name>
</gene>
<keyword evidence="4" id="KW-1185">Reference proteome</keyword>
<dbReference type="CDD" id="cd12108">
    <property type="entry name" value="Hr-like"/>
    <property type="match status" value="1"/>
</dbReference>
<dbReference type="SUPFAM" id="SSF50044">
    <property type="entry name" value="SH3-domain"/>
    <property type="match status" value="1"/>
</dbReference>
<dbReference type="Proteomes" id="UP000309340">
    <property type="component" value="Unassembled WGS sequence"/>
</dbReference>
<dbReference type="InterPro" id="IPR053206">
    <property type="entry name" value="Dimeric_xanthone_biosynth"/>
</dbReference>
<dbReference type="PANTHER" id="PTHR38048:SF1">
    <property type="entry name" value="HEMERYTHRIN-LIKE DOMAIN-CONTAINING PROTEIN"/>
    <property type="match status" value="1"/>
</dbReference>
<proteinExistence type="predicted"/>
<sequence length="449" mass="50790">MAFNDGARDQERAGLAVLPGGRVARMSALEGSSGSEHHDARYMPLGYGGYRKSTSDEEETPDSRRMLGLAPPPKRSGSLSSGSQLAIAGADENSPSTDQQYTSPESQGQSEQLGFFKDYYSQDEIHPSDVVSTLWAYEPRAADEFQLDRGDMIKVLGIWDDGWATGVRVRRNAEDWRPEDKTQRDSGMSTGSSKTPDSPDSDGEVKAFPLVCVCLPQHWRKTIEGDSTEGSGPGARALTAAATCRNYNHNYNGMMEQPFERMAEEGVPKCDKPTKVSAPKKEDQDLPKLSPQEFRVYNRMAEHMDMFHENFRRTWNLLHGACTSGKRPSGMSLRAFLNTGLEFCHHLTVHHTIEEQHIFPVLARKMPAFQKELELLTQHKQIHAGLEKFEEYLDQCRSGERELRLEEMGKVLETFGTVLWSHLDDEVRQLRAENMRRFWSAEEMRRLPM</sequence>
<dbReference type="EMBL" id="NAJQ01000177">
    <property type="protein sequence ID" value="TKA75980.1"/>
    <property type="molecule type" value="Genomic_DNA"/>
</dbReference>
<name>A0A4U0XG99_9PEZI</name>
<dbReference type="STRING" id="329884.A0A4U0XG99"/>
<dbReference type="Gene3D" id="2.30.30.40">
    <property type="entry name" value="SH3 Domains"/>
    <property type="match status" value="1"/>
</dbReference>
<evidence type="ECO:0000259" key="2">
    <source>
        <dbReference type="Pfam" id="PF01814"/>
    </source>
</evidence>
<dbReference type="PANTHER" id="PTHR38048">
    <property type="entry name" value="EXPRESSED PROTEIN"/>
    <property type="match status" value="1"/>
</dbReference>
<reference evidence="3 4" key="1">
    <citation type="submission" date="2017-03" db="EMBL/GenBank/DDBJ databases">
        <title>Genomes of endolithic fungi from Antarctica.</title>
        <authorList>
            <person name="Coleine C."/>
            <person name="Masonjones S."/>
            <person name="Stajich J.E."/>
        </authorList>
    </citation>
    <scope>NUCLEOTIDE SEQUENCE [LARGE SCALE GENOMIC DNA]</scope>
    <source>
        <strain evidence="3 4">CCFEE 5184</strain>
    </source>
</reference>
<dbReference type="Pfam" id="PF01814">
    <property type="entry name" value="Hemerythrin"/>
    <property type="match status" value="1"/>
</dbReference>
<dbReference type="InterPro" id="IPR012312">
    <property type="entry name" value="Hemerythrin-like"/>
</dbReference>
<feature type="region of interest" description="Disordered" evidence="1">
    <location>
        <begin position="174"/>
        <end position="203"/>
    </location>
</feature>
<comment type="caution">
    <text evidence="3">The sequence shown here is derived from an EMBL/GenBank/DDBJ whole genome shotgun (WGS) entry which is preliminary data.</text>
</comment>
<dbReference type="InterPro" id="IPR036028">
    <property type="entry name" value="SH3-like_dom_sf"/>
</dbReference>
<feature type="compositionally biased region" description="Basic and acidic residues" evidence="1">
    <location>
        <begin position="174"/>
        <end position="184"/>
    </location>
</feature>
<feature type="compositionally biased region" description="Polar residues" evidence="1">
    <location>
        <begin position="185"/>
        <end position="198"/>
    </location>
</feature>
<feature type="domain" description="Hemerythrin-like" evidence="2">
    <location>
        <begin position="301"/>
        <end position="426"/>
    </location>
</feature>
<accession>A0A4U0XG99</accession>